<reference evidence="2 3" key="1">
    <citation type="journal article" date="2016" name="Genome Announc.">
        <title>Draft Genome Sequence of Planomonospora sphaerica JCM9374, a Rare Actinomycete.</title>
        <authorList>
            <person name="Dohra H."/>
            <person name="Suzuki T."/>
            <person name="Inoue Y."/>
            <person name="Kodani S."/>
        </authorList>
    </citation>
    <scope>NUCLEOTIDE SEQUENCE [LARGE SCALE GENOMIC DNA]</scope>
    <source>
        <strain evidence="2 3">JCM 9374</strain>
    </source>
</reference>
<reference evidence="3" key="2">
    <citation type="submission" date="2016-04" db="EMBL/GenBank/DDBJ databases">
        <title>Planomonospora sphaerica JCM9374 whole genome shotgun sequence.</title>
        <authorList>
            <person name="Suzuki T."/>
            <person name="Dohra H."/>
            <person name="Kodani S."/>
        </authorList>
    </citation>
    <scope>NUCLEOTIDE SEQUENCE [LARGE SCALE GENOMIC DNA]</scope>
    <source>
        <strain evidence="3">JCM 9374</strain>
    </source>
</reference>
<evidence type="ECO:0000313" key="2">
    <source>
        <dbReference type="EMBL" id="GAT71528.1"/>
    </source>
</evidence>
<comment type="caution">
    <text evidence="2">The sequence shown here is derived from an EMBL/GenBank/DDBJ whole genome shotgun (WGS) entry which is preliminary data.</text>
</comment>
<keyword evidence="3" id="KW-1185">Reference proteome</keyword>
<protein>
    <submittedName>
        <fullName evidence="2">Uncharacterized protein</fullName>
    </submittedName>
</protein>
<sequence>MASSPPATSRHRSSGEATPPGYRHAIPTIATASSPAAIGTAATAATGASTPDSRPPTNSATATDVG</sequence>
<feature type="compositionally biased region" description="Low complexity" evidence="1">
    <location>
        <begin position="25"/>
        <end position="51"/>
    </location>
</feature>
<dbReference type="AlphaFoldDB" id="A0A171DR53"/>
<accession>A0A171DR53</accession>
<organism evidence="2 3">
    <name type="scientific">Planomonospora sphaerica</name>
    <dbReference type="NCBI Taxonomy" id="161355"/>
    <lineage>
        <taxon>Bacteria</taxon>
        <taxon>Bacillati</taxon>
        <taxon>Actinomycetota</taxon>
        <taxon>Actinomycetes</taxon>
        <taxon>Streptosporangiales</taxon>
        <taxon>Streptosporangiaceae</taxon>
        <taxon>Planomonospora</taxon>
    </lineage>
</organism>
<gene>
    <name evidence="2" type="ORF">PS9374_07221</name>
</gene>
<name>A0A171DR53_9ACTN</name>
<feature type="compositionally biased region" description="Polar residues" evidence="1">
    <location>
        <begin position="55"/>
        <end position="66"/>
    </location>
</feature>
<proteinExistence type="predicted"/>
<evidence type="ECO:0000256" key="1">
    <source>
        <dbReference type="SAM" id="MobiDB-lite"/>
    </source>
</evidence>
<feature type="region of interest" description="Disordered" evidence="1">
    <location>
        <begin position="1"/>
        <end position="66"/>
    </location>
</feature>
<dbReference type="EMBL" id="BDCX01000063">
    <property type="protein sequence ID" value="GAT71528.1"/>
    <property type="molecule type" value="Genomic_DNA"/>
</dbReference>
<dbReference type="Proteomes" id="UP000077701">
    <property type="component" value="Unassembled WGS sequence"/>
</dbReference>
<evidence type="ECO:0000313" key="3">
    <source>
        <dbReference type="Proteomes" id="UP000077701"/>
    </source>
</evidence>